<comment type="caution">
    <text evidence="9">The sequence shown here is derived from an EMBL/GenBank/DDBJ whole genome shotgun (WGS) entry which is preliminary data.</text>
</comment>
<comment type="subcellular location">
    <subcellularLocation>
        <location evidence="1 7">Cell membrane</location>
        <topology evidence="1 7">Multi-pass membrane protein</topology>
    </subcellularLocation>
</comment>
<feature type="transmembrane region" description="Helical" evidence="7">
    <location>
        <begin position="21"/>
        <end position="40"/>
    </location>
</feature>
<keyword evidence="2 7" id="KW-0813">Transport</keyword>
<evidence type="ECO:0000313" key="9">
    <source>
        <dbReference type="EMBL" id="TCT06379.1"/>
    </source>
</evidence>
<dbReference type="GO" id="GO:0071916">
    <property type="term" value="F:dipeptide transmembrane transporter activity"/>
    <property type="evidence" value="ECO:0007669"/>
    <property type="project" value="TreeGrafter"/>
</dbReference>
<feature type="transmembrane region" description="Helical" evidence="7">
    <location>
        <begin position="187"/>
        <end position="206"/>
    </location>
</feature>
<keyword evidence="4 7" id="KW-0812">Transmembrane</keyword>
<evidence type="ECO:0000313" key="10">
    <source>
        <dbReference type="Proteomes" id="UP000295525"/>
    </source>
</evidence>
<feature type="domain" description="ABC transmembrane type-1" evidence="8">
    <location>
        <begin position="105"/>
        <end position="310"/>
    </location>
</feature>
<keyword evidence="6 7" id="KW-0472">Membrane</keyword>
<evidence type="ECO:0000256" key="7">
    <source>
        <dbReference type="RuleBase" id="RU363032"/>
    </source>
</evidence>
<dbReference type="InterPro" id="IPR045621">
    <property type="entry name" value="BPD_transp_1_N"/>
</dbReference>
<protein>
    <submittedName>
        <fullName evidence="9">Peptide/nickel transport system permease protein</fullName>
    </submittedName>
</protein>
<dbReference type="Proteomes" id="UP000295525">
    <property type="component" value="Unassembled WGS sequence"/>
</dbReference>
<dbReference type="PANTHER" id="PTHR43163:SF6">
    <property type="entry name" value="DIPEPTIDE TRANSPORT SYSTEM PERMEASE PROTEIN DPPB-RELATED"/>
    <property type="match status" value="1"/>
</dbReference>
<organism evidence="9 10">
    <name type="scientific">Paralcaligenes ureilyticus</name>
    <dbReference type="NCBI Taxonomy" id="627131"/>
    <lineage>
        <taxon>Bacteria</taxon>
        <taxon>Pseudomonadati</taxon>
        <taxon>Pseudomonadota</taxon>
        <taxon>Betaproteobacteria</taxon>
        <taxon>Burkholderiales</taxon>
        <taxon>Alcaligenaceae</taxon>
        <taxon>Paralcaligenes</taxon>
    </lineage>
</organism>
<accession>A0A4R3M2D8</accession>
<keyword evidence="10" id="KW-1185">Reference proteome</keyword>
<dbReference type="PROSITE" id="PS50928">
    <property type="entry name" value="ABC_TM1"/>
    <property type="match status" value="1"/>
</dbReference>
<evidence type="ECO:0000256" key="3">
    <source>
        <dbReference type="ARBA" id="ARBA00022475"/>
    </source>
</evidence>
<dbReference type="InterPro" id="IPR000515">
    <property type="entry name" value="MetI-like"/>
</dbReference>
<dbReference type="Pfam" id="PF00528">
    <property type="entry name" value="BPD_transp_1"/>
    <property type="match status" value="1"/>
</dbReference>
<evidence type="ECO:0000256" key="6">
    <source>
        <dbReference type="ARBA" id="ARBA00023136"/>
    </source>
</evidence>
<dbReference type="GO" id="GO:0005886">
    <property type="term" value="C:plasma membrane"/>
    <property type="evidence" value="ECO:0007669"/>
    <property type="project" value="UniProtKB-SubCell"/>
</dbReference>
<evidence type="ECO:0000256" key="5">
    <source>
        <dbReference type="ARBA" id="ARBA00022989"/>
    </source>
</evidence>
<feature type="transmembrane region" description="Helical" evidence="7">
    <location>
        <begin position="142"/>
        <end position="167"/>
    </location>
</feature>
<dbReference type="CDD" id="cd06261">
    <property type="entry name" value="TM_PBP2"/>
    <property type="match status" value="1"/>
</dbReference>
<reference evidence="9 10" key="1">
    <citation type="submission" date="2019-03" db="EMBL/GenBank/DDBJ databases">
        <title>Genomic Encyclopedia of Type Strains, Phase IV (KMG-IV): sequencing the most valuable type-strain genomes for metagenomic binning, comparative biology and taxonomic classification.</title>
        <authorList>
            <person name="Goeker M."/>
        </authorList>
    </citation>
    <scope>NUCLEOTIDE SEQUENCE [LARGE SCALE GENOMIC DNA]</scope>
    <source>
        <strain evidence="9 10">DSM 24591</strain>
    </source>
</reference>
<dbReference type="Gene3D" id="1.10.3720.10">
    <property type="entry name" value="MetI-like"/>
    <property type="match status" value="1"/>
</dbReference>
<proteinExistence type="inferred from homology"/>
<feature type="transmembrane region" description="Helical" evidence="7">
    <location>
        <begin position="295"/>
        <end position="317"/>
    </location>
</feature>
<dbReference type="AlphaFoldDB" id="A0A4R3M2D8"/>
<sequence length="330" mass="35906">MVKPETPESFLSLQLFKKLCSFLLTMLAAMVLIFLVLQVLPGDPALVMLGPDAQPDTLAALHTQLGLDQPLVQRFASWVWEMAHGDLGISYAYRVPVSGMVLERLAVTLPLALMAIVITIVVSLALGVYAATNNHRLRGQAIMALTQFGIAVPNFWFGLLLILFFSIYLGWFPAGGFPGWSAGVGPALQALLLPACALALVQAAILTRVTRAALLEVLHDDFIRTARSTGLSRRQVLWRHALQNAMVPVATVMGLQFASLIAGTIVIENVFALPGLGRLIFQAVEQRDLIVVRTMVVLLVGVVVAMNYLVDIAYLFIDPRLRVRPSGDSQ</sequence>
<comment type="similarity">
    <text evidence="7">Belongs to the binding-protein-dependent transport system permease family.</text>
</comment>
<feature type="transmembrane region" description="Helical" evidence="7">
    <location>
        <begin position="105"/>
        <end position="130"/>
    </location>
</feature>
<evidence type="ECO:0000256" key="1">
    <source>
        <dbReference type="ARBA" id="ARBA00004651"/>
    </source>
</evidence>
<keyword evidence="5 7" id="KW-1133">Transmembrane helix</keyword>
<dbReference type="EMBL" id="SMAJ01000008">
    <property type="protein sequence ID" value="TCT06379.1"/>
    <property type="molecule type" value="Genomic_DNA"/>
</dbReference>
<dbReference type="Pfam" id="PF19300">
    <property type="entry name" value="BPD_transp_1_N"/>
    <property type="match status" value="1"/>
</dbReference>
<name>A0A4R3M2D8_9BURK</name>
<feature type="transmembrane region" description="Helical" evidence="7">
    <location>
        <begin position="245"/>
        <end position="267"/>
    </location>
</feature>
<keyword evidence="3" id="KW-1003">Cell membrane</keyword>
<dbReference type="PANTHER" id="PTHR43163">
    <property type="entry name" value="DIPEPTIDE TRANSPORT SYSTEM PERMEASE PROTEIN DPPB-RELATED"/>
    <property type="match status" value="1"/>
</dbReference>
<dbReference type="InterPro" id="IPR035906">
    <property type="entry name" value="MetI-like_sf"/>
</dbReference>
<evidence type="ECO:0000256" key="2">
    <source>
        <dbReference type="ARBA" id="ARBA00022448"/>
    </source>
</evidence>
<evidence type="ECO:0000259" key="8">
    <source>
        <dbReference type="PROSITE" id="PS50928"/>
    </source>
</evidence>
<gene>
    <name evidence="9" type="ORF">EDC26_108115</name>
</gene>
<dbReference type="SUPFAM" id="SSF161098">
    <property type="entry name" value="MetI-like"/>
    <property type="match status" value="1"/>
</dbReference>
<evidence type="ECO:0000256" key="4">
    <source>
        <dbReference type="ARBA" id="ARBA00022692"/>
    </source>
</evidence>